<evidence type="ECO:0000313" key="2">
    <source>
        <dbReference type="Proteomes" id="UP000289856"/>
    </source>
</evidence>
<gene>
    <name evidence="1" type="ORF">KCTCHS21_56560</name>
</gene>
<proteinExistence type="predicted"/>
<dbReference type="Proteomes" id="UP000289856">
    <property type="component" value="Chromosome"/>
</dbReference>
<reference evidence="1 2" key="1">
    <citation type="submission" date="2019-01" db="EMBL/GenBank/DDBJ databases">
        <title>Complete genome sequence of Cohnella hallensis HS21 isolated from Korean fir (Abies koreana) rhizospheric soil.</title>
        <authorList>
            <person name="Jiang L."/>
            <person name="Kang S.W."/>
            <person name="Kim S."/>
            <person name="Jung J."/>
            <person name="Kim C.Y."/>
            <person name="Kim D.H."/>
            <person name="Kim S.W."/>
            <person name="Lee J."/>
        </authorList>
    </citation>
    <scope>NUCLEOTIDE SEQUENCE [LARGE SCALE GENOMIC DNA]</scope>
    <source>
        <strain evidence="1 2">HS21</strain>
    </source>
</reference>
<dbReference type="AlphaFoldDB" id="A0A3T1DDS7"/>
<evidence type="ECO:0000313" key="1">
    <source>
        <dbReference type="EMBL" id="BBI36257.1"/>
    </source>
</evidence>
<sequence length="57" mass="6595">MMHEIVNIELKPEKNDRETEKCARGVMETATQCKRITESVPISCGEQQCKREWAQPC</sequence>
<accession>A0A3T1DDS7</accession>
<organism evidence="1 2">
    <name type="scientific">Cohnella abietis</name>
    <dbReference type="NCBI Taxonomy" id="2507935"/>
    <lineage>
        <taxon>Bacteria</taxon>
        <taxon>Bacillati</taxon>
        <taxon>Bacillota</taxon>
        <taxon>Bacilli</taxon>
        <taxon>Bacillales</taxon>
        <taxon>Paenibacillaceae</taxon>
        <taxon>Cohnella</taxon>
    </lineage>
</organism>
<dbReference type="EMBL" id="AP019400">
    <property type="protein sequence ID" value="BBI36257.1"/>
    <property type="molecule type" value="Genomic_DNA"/>
</dbReference>
<protein>
    <submittedName>
        <fullName evidence="1">Uncharacterized protein</fullName>
    </submittedName>
</protein>
<keyword evidence="2" id="KW-1185">Reference proteome</keyword>
<dbReference type="KEGG" id="cohn:KCTCHS21_56560"/>
<name>A0A3T1DDS7_9BACL</name>